<evidence type="ECO:0000256" key="5">
    <source>
        <dbReference type="ARBA" id="ARBA00022741"/>
    </source>
</evidence>
<organism evidence="12 13">
    <name type="scientific">Mitsuokella multacida</name>
    <dbReference type="NCBI Taxonomy" id="52226"/>
    <lineage>
        <taxon>Bacteria</taxon>
        <taxon>Bacillati</taxon>
        <taxon>Bacillota</taxon>
        <taxon>Negativicutes</taxon>
        <taxon>Selenomonadales</taxon>
        <taxon>Selenomonadaceae</taxon>
        <taxon>Mitsuokella</taxon>
    </lineage>
</organism>
<dbReference type="AlphaFoldDB" id="A0A414NUP7"/>
<dbReference type="InterPro" id="IPR039421">
    <property type="entry name" value="Type_1_exporter"/>
</dbReference>
<feature type="transmembrane region" description="Helical" evidence="9">
    <location>
        <begin position="185"/>
        <end position="202"/>
    </location>
</feature>
<dbReference type="SMART" id="SM00382">
    <property type="entry name" value="AAA"/>
    <property type="match status" value="1"/>
</dbReference>
<name>A0A414NUP7_9FIRM</name>
<keyword evidence="2" id="KW-0813">Transport</keyword>
<accession>A0A414NUP7</accession>
<keyword evidence="8 9" id="KW-0472">Membrane</keyword>
<dbReference type="SUPFAM" id="SSF90123">
    <property type="entry name" value="ABC transporter transmembrane region"/>
    <property type="match status" value="1"/>
</dbReference>
<keyword evidence="6 12" id="KW-0067">ATP-binding</keyword>
<dbReference type="FunFam" id="1.20.1560.10:FF:000011">
    <property type="entry name" value="Multidrug ABC transporter ATP-binding protein"/>
    <property type="match status" value="1"/>
</dbReference>
<evidence type="ECO:0000256" key="9">
    <source>
        <dbReference type="SAM" id="Phobius"/>
    </source>
</evidence>
<dbReference type="GO" id="GO:0005886">
    <property type="term" value="C:plasma membrane"/>
    <property type="evidence" value="ECO:0007669"/>
    <property type="project" value="UniProtKB-SubCell"/>
</dbReference>
<dbReference type="Gene3D" id="1.20.1560.10">
    <property type="entry name" value="ABC transporter type 1, transmembrane domain"/>
    <property type="match status" value="1"/>
</dbReference>
<proteinExistence type="predicted"/>
<sequence length="599" mass="66108">MAKKQAAPLIGPHRHMRAPVEHAMDRKAACLRLMQYFREERWRIALLTLIVAVSVAAGVSAPVFMSWAIDAITAADYDKVPGILSWMFGACALYAVLLFFQGRLSARLSQSIIRHLRKDLFEKINGLPLAYLDRHPHGDLMSRMTNDADNIATVISTSLGTMFAGILFLLGTTAVMLSFSVPMTALTYLTAVATVLATKYIAAKMGRYFRERQDLLGQLNSMVEEQVTAVRTVKAYAREAQVAAKFVQTADSLTKTGIRAESIGSSMGPIMNTISNFSFVIVSVFGAYFALKGWITVGVISAFTIYSKQFSQPINELAQLYGQIETALAGAERIFAVLDEPGERQEGREVPETVKGEIEFCHVNFSYVPEKRVIDDFSLKIGAGRKIALVGATGSGKTTIVNLLMRFYEIDAGKILLDGQDIRTYASGSLRKLVGIVLQDTVLFSDTVHYNLAYAKPGATMEEVKRAAELAHADDFIAHLPQQYETVLQSAGAELSAGQRQLLAIARACLASPRILILDEATSNVDTRTETRIQDAMTRLMHDRTCLIIAHRLSTIRDADEIIVMDHGRIVEQGRHEDLIEHNGPYRALYETQFAGQES</sequence>
<dbReference type="GO" id="GO:0016887">
    <property type="term" value="F:ATP hydrolysis activity"/>
    <property type="evidence" value="ECO:0007669"/>
    <property type="project" value="InterPro"/>
</dbReference>
<feature type="transmembrane region" description="Helical" evidence="9">
    <location>
        <begin position="151"/>
        <end position="179"/>
    </location>
</feature>
<evidence type="ECO:0000313" key="13">
    <source>
        <dbReference type="Proteomes" id="UP000283442"/>
    </source>
</evidence>
<dbReference type="InterPro" id="IPR011527">
    <property type="entry name" value="ABC1_TM_dom"/>
</dbReference>
<dbReference type="Pfam" id="PF00005">
    <property type="entry name" value="ABC_tran"/>
    <property type="match status" value="1"/>
</dbReference>
<keyword evidence="5" id="KW-0547">Nucleotide-binding</keyword>
<dbReference type="InterPro" id="IPR036640">
    <property type="entry name" value="ABC1_TM_sf"/>
</dbReference>
<evidence type="ECO:0000256" key="1">
    <source>
        <dbReference type="ARBA" id="ARBA00004651"/>
    </source>
</evidence>
<dbReference type="CDD" id="cd18547">
    <property type="entry name" value="ABC_6TM_Tm288_like"/>
    <property type="match status" value="1"/>
</dbReference>
<feature type="transmembrane region" description="Helical" evidence="9">
    <location>
        <begin position="81"/>
        <end position="100"/>
    </location>
</feature>
<comment type="caution">
    <text evidence="12">The sequence shown here is derived from an EMBL/GenBank/DDBJ whole genome shotgun (WGS) entry which is preliminary data.</text>
</comment>
<evidence type="ECO:0000256" key="8">
    <source>
        <dbReference type="ARBA" id="ARBA00023136"/>
    </source>
</evidence>
<dbReference type="InterPro" id="IPR003439">
    <property type="entry name" value="ABC_transporter-like_ATP-bd"/>
</dbReference>
<dbReference type="OrthoDB" id="9762778at2"/>
<evidence type="ECO:0000256" key="6">
    <source>
        <dbReference type="ARBA" id="ARBA00022840"/>
    </source>
</evidence>
<feature type="domain" description="ABC transporter" evidence="10">
    <location>
        <begin position="358"/>
        <end position="592"/>
    </location>
</feature>
<protein>
    <submittedName>
        <fullName evidence="12">ABC transporter ATP-binding protein</fullName>
    </submittedName>
</protein>
<keyword evidence="4 9" id="KW-0812">Transmembrane</keyword>
<dbReference type="EMBL" id="QRHE01000015">
    <property type="protein sequence ID" value="RHF50483.1"/>
    <property type="molecule type" value="Genomic_DNA"/>
</dbReference>
<gene>
    <name evidence="12" type="ORF">DW674_11060</name>
</gene>
<evidence type="ECO:0000259" key="10">
    <source>
        <dbReference type="PROSITE" id="PS50893"/>
    </source>
</evidence>
<keyword evidence="3" id="KW-1003">Cell membrane</keyword>
<evidence type="ECO:0000256" key="2">
    <source>
        <dbReference type="ARBA" id="ARBA00022448"/>
    </source>
</evidence>
<evidence type="ECO:0000256" key="4">
    <source>
        <dbReference type="ARBA" id="ARBA00022692"/>
    </source>
</evidence>
<feature type="transmembrane region" description="Helical" evidence="9">
    <location>
        <begin position="277"/>
        <end position="306"/>
    </location>
</feature>
<dbReference type="GO" id="GO:0015421">
    <property type="term" value="F:ABC-type oligopeptide transporter activity"/>
    <property type="evidence" value="ECO:0007669"/>
    <property type="project" value="TreeGrafter"/>
</dbReference>
<feature type="transmembrane region" description="Helical" evidence="9">
    <location>
        <begin position="44"/>
        <end position="69"/>
    </location>
</feature>
<comment type="subcellular location">
    <subcellularLocation>
        <location evidence="1">Cell membrane</location>
        <topology evidence="1">Multi-pass membrane protein</topology>
    </subcellularLocation>
</comment>
<evidence type="ECO:0000256" key="7">
    <source>
        <dbReference type="ARBA" id="ARBA00022989"/>
    </source>
</evidence>
<dbReference type="GO" id="GO:0005524">
    <property type="term" value="F:ATP binding"/>
    <property type="evidence" value="ECO:0007669"/>
    <property type="project" value="UniProtKB-KW"/>
</dbReference>
<evidence type="ECO:0000256" key="3">
    <source>
        <dbReference type="ARBA" id="ARBA00022475"/>
    </source>
</evidence>
<keyword evidence="7 9" id="KW-1133">Transmembrane helix</keyword>
<dbReference type="Pfam" id="PF00664">
    <property type="entry name" value="ABC_membrane"/>
    <property type="match status" value="1"/>
</dbReference>
<reference evidence="12 13" key="1">
    <citation type="submission" date="2018-08" db="EMBL/GenBank/DDBJ databases">
        <title>A genome reference for cultivated species of the human gut microbiota.</title>
        <authorList>
            <person name="Zou Y."/>
            <person name="Xue W."/>
            <person name="Luo G."/>
        </authorList>
    </citation>
    <scope>NUCLEOTIDE SEQUENCE [LARGE SCALE GENOMIC DNA]</scope>
    <source>
        <strain evidence="12 13">AM25-21AC</strain>
    </source>
</reference>
<feature type="domain" description="ABC transmembrane type-1" evidence="11">
    <location>
        <begin position="45"/>
        <end position="326"/>
    </location>
</feature>
<dbReference type="PANTHER" id="PTHR43394">
    <property type="entry name" value="ATP-DEPENDENT PERMEASE MDL1, MITOCHONDRIAL"/>
    <property type="match status" value="1"/>
</dbReference>
<dbReference type="SUPFAM" id="SSF52540">
    <property type="entry name" value="P-loop containing nucleoside triphosphate hydrolases"/>
    <property type="match status" value="1"/>
</dbReference>
<dbReference type="PANTHER" id="PTHR43394:SF1">
    <property type="entry name" value="ATP-BINDING CASSETTE SUB-FAMILY B MEMBER 10, MITOCHONDRIAL"/>
    <property type="match status" value="1"/>
</dbReference>
<dbReference type="PROSITE" id="PS50929">
    <property type="entry name" value="ABC_TM1F"/>
    <property type="match status" value="1"/>
</dbReference>
<evidence type="ECO:0000313" key="12">
    <source>
        <dbReference type="EMBL" id="RHF50483.1"/>
    </source>
</evidence>
<dbReference type="Proteomes" id="UP000283442">
    <property type="component" value="Unassembled WGS sequence"/>
</dbReference>
<dbReference type="FunFam" id="3.40.50.300:FF:000287">
    <property type="entry name" value="Multidrug ABC transporter ATP-binding protein"/>
    <property type="match status" value="1"/>
</dbReference>
<dbReference type="PROSITE" id="PS50893">
    <property type="entry name" value="ABC_TRANSPORTER_2"/>
    <property type="match status" value="1"/>
</dbReference>
<dbReference type="InterPro" id="IPR027417">
    <property type="entry name" value="P-loop_NTPase"/>
</dbReference>
<dbReference type="InterPro" id="IPR003593">
    <property type="entry name" value="AAA+_ATPase"/>
</dbReference>
<dbReference type="RefSeq" id="WP_118176922.1">
    <property type="nucleotide sequence ID" value="NZ_JAQEAO010000017.1"/>
</dbReference>
<dbReference type="Gene3D" id="3.40.50.300">
    <property type="entry name" value="P-loop containing nucleotide triphosphate hydrolases"/>
    <property type="match status" value="1"/>
</dbReference>
<evidence type="ECO:0000259" key="11">
    <source>
        <dbReference type="PROSITE" id="PS50929"/>
    </source>
</evidence>